<evidence type="ECO:0000256" key="2">
    <source>
        <dbReference type="PROSITE-ProRule" id="PRU00335"/>
    </source>
</evidence>
<dbReference type="GO" id="GO:0003677">
    <property type="term" value="F:DNA binding"/>
    <property type="evidence" value="ECO:0007669"/>
    <property type="project" value="UniProtKB-UniRule"/>
</dbReference>
<feature type="DNA-binding region" description="H-T-H motif" evidence="2">
    <location>
        <begin position="24"/>
        <end position="43"/>
    </location>
</feature>
<accession>A0A926L8V8</accession>
<reference evidence="4" key="2">
    <citation type="submission" date="2020-09" db="EMBL/GenBank/DDBJ databases">
        <authorList>
            <person name="Luo X."/>
        </authorList>
    </citation>
    <scope>NUCLEOTIDE SEQUENCE</scope>
    <source>
        <strain evidence="4">TRM S81-3</strain>
    </source>
</reference>
<evidence type="ECO:0000313" key="4">
    <source>
        <dbReference type="EMBL" id="MBD0422223.1"/>
    </source>
</evidence>
<dbReference type="AlphaFoldDB" id="A0A926L8V8"/>
<dbReference type="SUPFAM" id="SSF46689">
    <property type="entry name" value="Homeodomain-like"/>
    <property type="match status" value="1"/>
</dbReference>
<dbReference type="Gene3D" id="1.10.357.10">
    <property type="entry name" value="Tetracycline Repressor, domain 2"/>
    <property type="match status" value="1"/>
</dbReference>
<keyword evidence="5" id="KW-1185">Reference proteome</keyword>
<dbReference type="Proteomes" id="UP000621210">
    <property type="component" value="Unassembled WGS sequence"/>
</dbReference>
<dbReference type="InterPro" id="IPR001647">
    <property type="entry name" value="HTH_TetR"/>
</dbReference>
<gene>
    <name evidence="4" type="ORF">H0H10_24210</name>
</gene>
<feature type="domain" description="HTH tetR-type" evidence="3">
    <location>
        <begin position="1"/>
        <end position="61"/>
    </location>
</feature>
<sequence length="191" mass="21270">MASRRDWLEAGLAVLEQDGARALTIERLCGELGLTKGSFYHHFKGMAGFKTDLLTHFETEHTSRFVSDAESAGASARHRLLHLLGLVLDDKSGSDAVEIAIRAWALQDPEVHALQERVDRSRIDYLRTLWRELGGPEADVEPMARLLYLVLVGAQQVVPPVPAPGLRDIYALALRLAPHDPHEAHEWEDTP</sequence>
<dbReference type="Pfam" id="PF00440">
    <property type="entry name" value="TetR_N"/>
    <property type="match status" value="1"/>
</dbReference>
<dbReference type="EMBL" id="JACVQF010000209">
    <property type="protein sequence ID" value="MBD0422223.1"/>
    <property type="molecule type" value="Genomic_DNA"/>
</dbReference>
<dbReference type="RefSeq" id="WP_188183201.1">
    <property type="nucleotide sequence ID" value="NZ_JACVQF010000209.1"/>
</dbReference>
<dbReference type="InterPro" id="IPR009057">
    <property type="entry name" value="Homeodomain-like_sf"/>
</dbReference>
<comment type="caution">
    <text evidence="4">The sequence shown here is derived from an EMBL/GenBank/DDBJ whole genome shotgun (WGS) entry which is preliminary data.</text>
</comment>
<evidence type="ECO:0000256" key="1">
    <source>
        <dbReference type="ARBA" id="ARBA00023125"/>
    </source>
</evidence>
<protein>
    <submittedName>
        <fullName evidence="4">TetR/AcrR family transcriptional regulator</fullName>
    </submittedName>
</protein>
<organism evidence="4 5">
    <name type="scientific">Streptomyces griseicoloratus</name>
    <dbReference type="NCBI Taxonomy" id="2752516"/>
    <lineage>
        <taxon>Bacteria</taxon>
        <taxon>Bacillati</taxon>
        <taxon>Actinomycetota</taxon>
        <taxon>Actinomycetes</taxon>
        <taxon>Kitasatosporales</taxon>
        <taxon>Streptomycetaceae</taxon>
        <taxon>Streptomyces</taxon>
    </lineage>
</organism>
<proteinExistence type="predicted"/>
<evidence type="ECO:0000313" key="5">
    <source>
        <dbReference type="Proteomes" id="UP000621210"/>
    </source>
</evidence>
<reference evidence="4" key="1">
    <citation type="submission" date="2020-09" db="EMBL/GenBank/DDBJ databases">
        <title>Streptomyces grisecoloratus sp. nov., isolated from cotton soil.</title>
        <authorList>
            <person name="Xing L."/>
        </authorList>
    </citation>
    <scope>NUCLEOTIDE SEQUENCE</scope>
    <source>
        <strain evidence="4">TRM S81-3</strain>
    </source>
</reference>
<dbReference type="PROSITE" id="PS50977">
    <property type="entry name" value="HTH_TETR_2"/>
    <property type="match status" value="1"/>
</dbReference>
<keyword evidence="1 2" id="KW-0238">DNA-binding</keyword>
<evidence type="ECO:0000259" key="3">
    <source>
        <dbReference type="PROSITE" id="PS50977"/>
    </source>
</evidence>
<name>A0A926L8V8_9ACTN</name>